<dbReference type="GO" id="GO:0042450">
    <property type="term" value="P:L-arginine biosynthetic process via ornithine"/>
    <property type="evidence" value="ECO:0007669"/>
    <property type="project" value="InterPro"/>
</dbReference>
<dbReference type="EMBL" id="LAVV01011129">
    <property type="protein sequence ID" value="KNZ48161.1"/>
    <property type="molecule type" value="Genomic_DNA"/>
</dbReference>
<dbReference type="GO" id="GO:0005829">
    <property type="term" value="C:cytosol"/>
    <property type="evidence" value="ECO:0007669"/>
    <property type="project" value="TreeGrafter"/>
</dbReference>
<dbReference type="Proteomes" id="UP000037035">
    <property type="component" value="Unassembled WGS sequence"/>
</dbReference>
<comment type="caution">
    <text evidence="8">The sequence shown here is derived from an EMBL/GenBank/DDBJ whole genome shotgun (WGS) entry which is preliminary data.</text>
</comment>
<evidence type="ECO:0000256" key="3">
    <source>
        <dbReference type="ARBA" id="ARBA00010755"/>
    </source>
</evidence>
<evidence type="ECO:0000256" key="2">
    <source>
        <dbReference type="ARBA" id="ARBA00004941"/>
    </source>
</evidence>
<comment type="pathway">
    <text evidence="2">Amino-acid biosynthesis; L-arginine biosynthesis; L-arginine from L-ornithine and carbamoyl phosphate: step 3/3.</text>
</comment>
<proteinExistence type="inferred from homology"/>
<dbReference type="STRING" id="27349.A0A0L6UHY2"/>
<dbReference type="InterPro" id="IPR008948">
    <property type="entry name" value="L-Aspartase-like"/>
</dbReference>
<dbReference type="NCBIfam" id="TIGR00838">
    <property type="entry name" value="argH"/>
    <property type="match status" value="1"/>
</dbReference>
<evidence type="ECO:0000313" key="9">
    <source>
        <dbReference type="Proteomes" id="UP000037035"/>
    </source>
</evidence>
<evidence type="ECO:0000313" key="8">
    <source>
        <dbReference type="EMBL" id="KNZ48161.1"/>
    </source>
</evidence>
<dbReference type="FunFam" id="1.10.275.10:FF:000002">
    <property type="entry name" value="Argininosuccinate lyase"/>
    <property type="match status" value="1"/>
</dbReference>
<dbReference type="PANTHER" id="PTHR43814">
    <property type="entry name" value="ARGININOSUCCINATE LYASE"/>
    <property type="match status" value="1"/>
</dbReference>
<evidence type="ECO:0000256" key="1">
    <source>
        <dbReference type="ARBA" id="ARBA00000985"/>
    </source>
</evidence>
<dbReference type="FunFam" id="1.20.200.10:FF:000015">
    <property type="entry name" value="argininosuccinate lyase isoform X2"/>
    <property type="match status" value="1"/>
</dbReference>
<dbReference type="PRINTS" id="PR00149">
    <property type="entry name" value="FUMRATELYASE"/>
</dbReference>
<dbReference type="InterPro" id="IPR022761">
    <property type="entry name" value="Fumarate_lyase_N"/>
</dbReference>
<accession>A0A0L6UHY2</accession>
<keyword evidence="9" id="KW-1185">Reference proteome</keyword>
<dbReference type="PRINTS" id="PR00145">
    <property type="entry name" value="ARGSUCLYASE"/>
</dbReference>
<dbReference type="HAMAP" id="MF_00006">
    <property type="entry name" value="Arg_succ_lyase"/>
    <property type="match status" value="1"/>
</dbReference>
<gene>
    <name evidence="8" type="primary">argH</name>
    <name evidence="8" type="ORF">VP01_586g2</name>
</gene>
<dbReference type="GO" id="GO:0004056">
    <property type="term" value="F:argininosuccinate lyase activity"/>
    <property type="evidence" value="ECO:0007669"/>
    <property type="project" value="UniProtKB-EC"/>
</dbReference>
<organism evidence="8 9">
    <name type="scientific">Puccinia sorghi</name>
    <dbReference type="NCBI Taxonomy" id="27349"/>
    <lineage>
        <taxon>Eukaryota</taxon>
        <taxon>Fungi</taxon>
        <taxon>Dikarya</taxon>
        <taxon>Basidiomycota</taxon>
        <taxon>Pucciniomycotina</taxon>
        <taxon>Pucciniomycetes</taxon>
        <taxon>Pucciniales</taxon>
        <taxon>Pucciniaceae</taxon>
        <taxon>Puccinia</taxon>
    </lineage>
</organism>
<reference evidence="8 9" key="1">
    <citation type="submission" date="2015-08" db="EMBL/GenBank/DDBJ databases">
        <title>Next Generation Sequencing and Analysis of the Genome of Puccinia sorghi L Schw, the Causal Agent of Maize Common Rust.</title>
        <authorList>
            <person name="Rochi L."/>
            <person name="Burguener G."/>
            <person name="Darino M."/>
            <person name="Turjanski A."/>
            <person name="Kreff E."/>
            <person name="Dieguez M.J."/>
            <person name="Sacco F."/>
        </authorList>
    </citation>
    <scope>NUCLEOTIDE SEQUENCE [LARGE SCALE GENOMIC DNA]</scope>
    <source>
        <strain evidence="8 9">RO10H11247</strain>
    </source>
</reference>
<comment type="catalytic activity">
    <reaction evidence="1">
        <text>2-(N(omega)-L-arginino)succinate = fumarate + L-arginine</text>
        <dbReference type="Rhea" id="RHEA:24020"/>
        <dbReference type="ChEBI" id="CHEBI:29806"/>
        <dbReference type="ChEBI" id="CHEBI:32682"/>
        <dbReference type="ChEBI" id="CHEBI:57472"/>
        <dbReference type="EC" id="4.3.2.1"/>
    </reaction>
</comment>
<dbReference type="PANTHER" id="PTHR43814:SF1">
    <property type="entry name" value="ARGININOSUCCINATE LYASE"/>
    <property type="match status" value="1"/>
</dbReference>
<dbReference type="VEuPathDB" id="FungiDB:VP01_586g2"/>
<dbReference type="InterPro" id="IPR020557">
    <property type="entry name" value="Fumarate_lyase_CS"/>
</dbReference>
<dbReference type="InterPro" id="IPR029419">
    <property type="entry name" value="Arg_succ_lyase_C"/>
</dbReference>
<dbReference type="InterPro" id="IPR024083">
    <property type="entry name" value="Fumarase/histidase_N"/>
</dbReference>
<dbReference type="SUPFAM" id="SSF48557">
    <property type="entry name" value="L-aspartase-like"/>
    <property type="match status" value="2"/>
</dbReference>
<protein>
    <recommendedName>
        <fullName evidence="4">argininosuccinate lyase</fullName>
        <ecNumber evidence="4">4.3.2.1</ecNumber>
    </recommendedName>
    <alternativeName>
        <fullName evidence="5">Arginosuccinase</fullName>
    </alternativeName>
</protein>
<evidence type="ECO:0000259" key="6">
    <source>
        <dbReference type="Pfam" id="PF00206"/>
    </source>
</evidence>
<dbReference type="InterPro" id="IPR009049">
    <property type="entry name" value="Argininosuccinate_lyase"/>
</dbReference>
<dbReference type="InterPro" id="IPR000362">
    <property type="entry name" value="Fumarate_lyase_fam"/>
</dbReference>
<dbReference type="AlphaFoldDB" id="A0A0L6UHY2"/>
<feature type="domain" description="Argininosuccinate lyase C-terminal" evidence="7">
    <location>
        <begin position="460"/>
        <end position="516"/>
    </location>
</feature>
<evidence type="ECO:0000256" key="4">
    <source>
        <dbReference type="ARBA" id="ARBA00012338"/>
    </source>
</evidence>
<keyword evidence="8" id="KW-0456">Lyase</keyword>
<dbReference type="PROSITE" id="PS00163">
    <property type="entry name" value="FUMARATE_LYASES"/>
    <property type="match status" value="1"/>
</dbReference>
<dbReference type="Pfam" id="PF00206">
    <property type="entry name" value="Lyase_1"/>
    <property type="match status" value="1"/>
</dbReference>
<name>A0A0L6UHY2_9BASI</name>
<evidence type="ECO:0000259" key="7">
    <source>
        <dbReference type="Pfam" id="PF14698"/>
    </source>
</evidence>
<evidence type="ECO:0000256" key="5">
    <source>
        <dbReference type="ARBA" id="ARBA00032749"/>
    </source>
</evidence>
<sequence length="543" mass="61100">MIDQVSKQKLWGGRFTGKHSFGSTDPLMHQFNQSLSYDQRMYQADIQGSQAYALALNASGILSSEEFAAIRTGLDEVLREWETSTFVVHPTDEDIHTANERRLMEKIGKVAGKLHTGRSRNDQVATDMRLWLIKECNKLIKFMESLIKVIANRAQKEIGVLMPGYTHLQRAQPIRWSHFLMSHATAFLSDLNRMKSLLPRISTLPLGSGPLAGNPFNIDRQLLLEALDFQSLSINSMHVRQPSCGVSDRDFVAEFLFWSTMTMVHVSRLAEDLIVYSSSEFGYVTLSDAYSTGSSIMPQKKNPDSLELLRGKSGRTFGQVRFFLSLTYDQSKNLLTIYSPISAISQVQLSGFLMTYKGLPATYNKDLQEDKEPMFDAADTLSASLQILEGVLATLEINAERMQAALTPEMLATDLAEYLVRKGVSFDSDCNPNEKVDMLKINTCRLTHSNAIFLAPKKHEKKIPFRETHHISGSAVRLAEQKKVTLAEISLQEYQTLSGHFAEDVFDVFNFETSVERKDVKGGTSKRAVLEQIDIIMNQLETN</sequence>
<dbReference type="Gene3D" id="1.20.200.10">
    <property type="entry name" value="Fumarase/aspartase (Central domain)"/>
    <property type="match status" value="1"/>
</dbReference>
<dbReference type="FunFam" id="1.10.40.30:FF:000001">
    <property type="entry name" value="Argininosuccinate lyase"/>
    <property type="match status" value="1"/>
</dbReference>
<dbReference type="Gene3D" id="1.10.275.10">
    <property type="entry name" value="Fumarase/aspartase (N-terminal domain)"/>
    <property type="match status" value="1"/>
</dbReference>
<feature type="domain" description="Fumarate lyase N-terminal" evidence="6">
    <location>
        <begin position="23"/>
        <end position="318"/>
    </location>
</feature>
<dbReference type="OrthoDB" id="2561043at2759"/>
<dbReference type="Gene3D" id="1.10.40.30">
    <property type="entry name" value="Fumarase/aspartase (C-terminal domain)"/>
    <property type="match status" value="2"/>
</dbReference>
<comment type="similarity">
    <text evidence="3">Belongs to the lyase 1 family. Argininosuccinate lyase subfamily.</text>
</comment>
<dbReference type="EC" id="4.3.2.1" evidence="4"/>
<dbReference type="CDD" id="cd01359">
    <property type="entry name" value="Argininosuccinate_lyase"/>
    <property type="match status" value="1"/>
</dbReference>
<dbReference type="Pfam" id="PF14698">
    <property type="entry name" value="ASL_C2"/>
    <property type="match status" value="1"/>
</dbReference>